<keyword evidence="2" id="KW-0812">Transmembrane</keyword>
<dbReference type="InParanoid" id="A0A1Y2GEQ3"/>
<keyword evidence="5" id="KW-1185">Reference proteome</keyword>
<feature type="compositionally biased region" description="Acidic residues" evidence="1">
    <location>
        <begin position="226"/>
        <end position="235"/>
    </location>
</feature>
<dbReference type="GeneID" id="33563442"/>
<comment type="caution">
    <text evidence="4">The sequence shown here is derived from an EMBL/GenBank/DDBJ whole genome shotgun (WGS) entry which is preliminary data.</text>
</comment>
<dbReference type="InterPro" id="IPR007065">
    <property type="entry name" value="HPP"/>
</dbReference>
<accession>A0A1Y2GEQ3</accession>
<dbReference type="InterPro" id="IPR058581">
    <property type="entry name" value="TM_HPP"/>
</dbReference>
<dbReference type="EMBL" id="MCFF01000036">
    <property type="protein sequence ID" value="ORZ08805.1"/>
    <property type="molecule type" value="Genomic_DNA"/>
</dbReference>
<dbReference type="RefSeq" id="XP_021878588.1">
    <property type="nucleotide sequence ID" value="XM_022021598.1"/>
</dbReference>
<evidence type="ECO:0000313" key="4">
    <source>
        <dbReference type="EMBL" id="ORZ08805.1"/>
    </source>
</evidence>
<feature type="domain" description="HPP transmembrane region" evidence="3">
    <location>
        <begin position="34"/>
        <end position="199"/>
    </location>
</feature>
<gene>
    <name evidence="4" type="ORF">BCR41DRAFT_325891</name>
</gene>
<feature type="compositionally biased region" description="Basic and acidic residues" evidence="1">
    <location>
        <begin position="370"/>
        <end position="379"/>
    </location>
</feature>
<feature type="transmembrane region" description="Helical" evidence="2">
    <location>
        <begin position="168"/>
        <end position="191"/>
    </location>
</feature>
<dbReference type="AlphaFoldDB" id="A0A1Y2GEQ3"/>
<dbReference type="Proteomes" id="UP000193648">
    <property type="component" value="Unassembled WGS sequence"/>
</dbReference>
<evidence type="ECO:0000256" key="2">
    <source>
        <dbReference type="SAM" id="Phobius"/>
    </source>
</evidence>
<feature type="compositionally biased region" description="Basic and acidic residues" evidence="1">
    <location>
        <begin position="322"/>
        <end position="338"/>
    </location>
</feature>
<feature type="region of interest" description="Disordered" evidence="1">
    <location>
        <begin position="264"/>
        <end position="295"/>
    </location>
</feature>
<dbReference type="STRING" id="64571.A0A1Y2GEQ3"/>
<dbReference type="PANTHER" id="PTHR33741">
    <property type="entry name" value="TRANSMEMBRANE PROTEIN DDB_G0269096-RELATED"/>
    <property type="match status" value="1"/>
</dbReference>
<keyword evidence="2" id="KW-1133">Transmembrane helix</keyword>
<feature type="region of interest" description="Disordered" evidence="1">
    <location>
        <begin position="322"/>
        <end position="379"/>
    </location>
</feature>
<feature type="transmembrane region" description="Helical" evidence="2">
    <location>
        <begin position="96"/>
        <end position="114"/>
    </location>
</feature>
<sequence length="405" mass="44324">MMAQFPALEAYVSRMTGQRHNPDKLRAPPKAPPSRLAVLLSSFIGSFVGIAIVSSLTYNAQWFIDRNVPVMAGSFGASAVLIYGAIEAPLSQPRNVIGGHIMSSLIGVSLYKLFNLLSPETFAKLHWLLCSLAVSISLFCMQLTHTVHPPASATALIAVSGGQTLYDLGYWYVLCPIGLGVALMMIVALIVNNVARKYPTHWWNPKKQKIAVIDQDMATSIADYVPDNDDNDDDEQATRDGNSSIKQQDANTAVPAIAITGSSSASSTVNELANTSSPTISPSHHPRSPSHSHSSYLHEPQYAVYYGGEHHRILRDGERLHQDQTDSDTTTHDLEHGPKNQRHQSSILIRMRSFPNSPHLSSGTHSHGSHHTEESYRSTIERLQQRIQELENQLAAASPVPDASK</sequence>
<name>A0A1Y2GEQ3_9FUNG</name>
<evidence type="ECO:0000256" key="1">
    <source>
        <dbReference type="SAM" id="MobiDB-lite"/>
    </source>
</evidence>
<feature type="transmembrane region" description="Helical" evidence="2">
    <location>
        <begin position="70"/>
        <end position="90"/>
    </location>
</feature>
<feature type="compositionally biased region" description="Polar residues" evidence="1">
    <location>
        <begin position="239"/>
        <end position="251"/>
    </location>
</feature>
<keyword evidence="2" id="KW-0472">Membrane</keyword>
<feature type="region of interest" description="Disordered" evidence="1">
    <location>
        <begin position="223"/>
        <end position="252"/>
    </location>
</feature>
<dbReference type="Pfam" id="PF04982">
    <property type="entry name" value="TM_HPP"/>
    <property type="match status" value="1"/>
</dbReference>
<reference evidence="4 5" key="1">
    <citation type="submission" date="2016-07" db="EMBL/GenBank/DDBJ databases">
        <title>Pervasive Adenine N6-methylation of Active Genes in Fungi.</title>
        <authorList>
            <consortium name="DOE Joint Genome Institute"/>
            <person name="Mondo S.J."/>
            <person name="Dannebaum R.O."/>
            <person name="Kuo R.C."/>
            <person name="Labutti K."/>
            <person name="Haridas S."/>
            <person name="Kuo A."/>
            <person name="Salamov A."/>
            <person name="Ahrendt S.R."/>
            <person name="Lipzen A."/>
            <person name="Sullivan W."/>
            <person name="Andreopoulos W.B."/>
            <person name="Clum A."/>
            <person name="Lindquist E."/>
            <person name="Daum C."/>
            <person name="Ramamoorthy G.K."/>
            <person name="Gryganskyi A."/>
            <person name="Culley D."/>
            <person name="Magnuson J.K."/>
            <person name="James T.Y."/>
            <person name="O'Malley M.A."/>
            <person name="Stajich J.E."/>
            <person name="Spatafora J.W."/>
            <person name="Visel A."/>
            <person name="Grigoriev I.V."/>
        </authorList>
    </citation>
    <scope>NUCLEOTIDE SEQUENCE [LARGE SCALE GENOMIC DNA]</scope>
    <source>
        <strain evidence="4 5">NRRL 3116</strain>
    </source>
</reference>
<proteinExistence type="predicted"/>
<feature type="transmembrane region" description="Helical" evidence="2">
    <location>
        <begin position="126"/>
        <end position="148"/>
    </location>
</feature>
<protein>
    <submittedName>
        <fullName evidence="4">HPP family-domain-containing protein</fullName>
    </submittedName>
</protein>
<organism evidence="4 5">
    <name type="scientific">Lobosporangium transversale</name>
    <dbReference type="NCBI Taxonomy" id="64571"/>
    <lineage>
        <taxon>Eukaryota</taxon>
        <taxon>Fungi</taxon>
        <taxon>Fungi incertae sedis</taxon>
        <taxon>Mucoromycota</taxon>
        <taxon>Mortierellomycotina</taxon>
        <taxon>Mortierellomycetes</taxon>
        <taxon>Mortierellales</taxon>
        <taxon>Mortierellaceae</taxon>
        <taxon>Lobosporangium</taxon>
    </lineage>
</organism>
<evidence type="ECO:0000259" key="3">
    <source>
        <dbReference type="Pfam" id="PF04982"/>
    </source>
</evidence>
<dbReference type="PANTHER" id="PTHR33741:SF5">
    <property type="entry name" value="TRANSMEMBRANE PROTEIN DDB_G0269096-RELATED"/>
    <property type="match status" value="1"/>
</dbReference>
<evidence type="ECO:0000313" key="5">
    <source>
        <dbReference type="Proteomes" id="UP000193648"/>
    </source>
</evidence>
<dbReference type="OrthoDB" id="2016548at2759"/>
<feature type="transmembrane region" description="Helical" evidence="2">
    <location>
        <begin position="36"/>
        <end position="58"/>
    </location>
</feature>